<dbReference type="AlphaFoldDB" id="A0A654U8R9"/>
<sequence>MASNTVDRVWSANTTVRMTVPAASIGDTNGNVPTRR</sequence>
<reference evidence="3 4" key="2">
    <citation type="submission" date="2015-03" db="EMBL/GenBank/DDBJ databases">
        <authorList>
            <consortium name="Pathogen Informatics"/>
        </authorList>
    </citation>
    <scope>NUCLEOTIDE SEQUENCE [LARGE SCALE GENOMIC DNA]</scope>
    <source>
        <strain evidence="1 4">C09601061</strain>
        <strain evidence="3">N09902308</strain>
    </source>
</reference>
<accession>A0A654U8R9</accession>
<name>A0A654U8R9_MYCTX</name>
<dbReference type="EMBL" id="CSBK01002594">
    <property type="protein sequence ID" value="COZ99618.1"/>
    <property type="molecule type" value="Genomic_DNA"/>
</dbReference>
<proteinExistence type="predicted"/>
<evidence type="ECO:0000313" key="3">
    <source>
        <dbReference type="Proteomes" id="UP000039021"/>
    </source>
</evidence>
<gene>
    <name evidence="1" type="ORF">ERS007657_04688</name>
    <name evidence="2" type="ORF">ERS007739_04305</name>
</gene>
<evidence type="ECO:0000313" key="2">
    <source>
        <dbReference type="EMBL" id="COZ99618.1"/>
    </source>
</evidence>
<dbReference type="Proteomes" id="UP000046680">
    <property type="component" value="Unassembled WGS sequence"/>
</dbReference>
<dbReference type="EMBL" id="CGCX01004104">
    <property type="protein sequence ID" value="CFS26032.1"/>
    <property type="molecule type" value="Genomic_DNA"/>
</dbReference>
<reference evidence="2" key="1">
    <citation type="submission" date="2015-03" db="EMBL/GenBank/DDBJ databases">
        <authorList>
            <consortium name="Pathogen Informatics"/>
            <person name="Murphy D."/>
        </authorList>
    </citation>
    <scope>NUCLEOTIDE SEQUENCE</scope>
    <source>
        <strain evidence="2">N09902308</strain>
    </source>
</reference>
<evidence type="ECO:0000313" key="1">
    <source>
        <dbReference type="EMBL" id="CFS26032.1"/>
    </source>
</evidence>
<organism evidence="1 4">
    <name type="scientific">Mycobacterium tuberculosis</name>
    <dbReference type="NCBI Taxonomy" id="1773"/>
    <lineage>
        <taxon>Bacteria</taxon>
        <taxon>Bacillati</taxon>
        <taxon>Actinomycetota</taxon>
        <taxon>Actinomycetes</taxon>
        <taxon>Mycobacteriales</taxon>
        <taxon>Mycobacteriaceae</taxon>
        <taxon>Mycobacterium</taxon>
        <taxon>Mycobacterium tuberculosis complex</taxon>
    </lineage>
</organism>
<protein>
    <submittedName>
        <fullName evidence="1">Uncharacterized protein</fullName>
    </submittedName>
</protein>
<dbReference type="Proteomes" id="UP000039021">
    <property type="component" value="Unassembled WGS sequence"/>
</dbReference>
<evidence type="ECO:0000313" key="4">
    <source>
        <dbReference type="Proteomes" id="UP000046680"/>
    </source>
</evidence>